<protein>
    <submittedName>
        <fullName evidence="6">Papain family cysteine protease, putative</fullName>
        <ecNumber evidence="6">3.4.22.15</ecNumber>
    </submittedName>
</protein>
<dbReference type="OrthoDB" id="190265at2759"/>
<dbReference type="InterPro" id="IPR013128">
    <property type="entry name" value="Peptidase_C1A"/>
</dbReference>
<sequence>YEENIIIFIIRSCFLCNFIFFFSHHKAPTHEIDVDLMNKWTHFKQKYNKKYSDTDFEVYRIQVFAENLQRIKGDSTKEVTQFMDLTTEEFKQIYLNLKIKQVSPVTIHTPSNNTYFDWQSENKVSALKDQGQCGSCWAFSTTGSVESALILAEKADQTINLSEQELIDCSQSYGNEGCNGGLMDYGFQYIIEKGLSSNKDYPYTAIDGICQDTSKFSKVKISKYIDVPQGNCNELKTALTKQPVSIAVDAEQWQFYSKGVLKECGNQLDHGVLLVGFVQKDKVDAWKIKNSWGTFWGENGYIYLADGNTCAICNSASYPSI</sequence>
<dbReference type="EMBL" id="GL983051">
    <property type="protein sequence ID" value="EGR34723.1"/>
    <property type="molecule type" value="Genomic_DNA"/>
</dbReference>
<dbReference type="eggNOG" id="KOG1543">
    <property type="taxonomic scope" value="Eukaryota"/>
</dbReference>
<dbReference type="SMART" id="SM00848">
    <property type="entry name" value="Inhibitor_I29"/>
    <property type="match status" value="1"/>
</dbReference>
<gene>
    <name evidence="6" type="ORF">IMG5_002950</name>
</gene>
<dbReference type="PRINTS" id="PR00705">
    <property type="entry name" value="PAPAIN"/>
</dbReference>
<feature type="non-terminal residue" evidence="6">
    <location>
        <position position="1"/>
    </location>
</feature>
<dbReference type="SMART" id="SM00645">
    <property type="entry name" value="Pept_C1"/>
    <property type="match status" value="1"/>
</dbReference>
<dbReference type="STRING" id="857967.G0QJ72"/>
<evidence type="ECO:0000259" key="5">
    <source>
        <dbReference type="SMART" id="SM00848"/>
    </source>
</evidence>
<dbReference type="MEROPS" id="C01.A54"/>
<evidence type="ECO:0000256" key="1">
    <source>
        <dbReference type="ARBA" id="ARBA00008455"/>
    </source>
</evidence>
<dbReference type="SUPFAM" id="SSF54001">
    <property type="entry name" value="Cysteine proteinases"/>
    <property type="match status" value="1"/>
</dbReference>
<dbReference type="PANTHER" id="PTHR12411">
    <property type="entry name" value="CYSTEINE PROTEASE FAMILY C1-RELATED"/>
    <property type="match status" value="1"/>
</dbReference>
<dbReference type="CDD" id="cd02248">
    <property type="entry name" value="Peptidase_C1A"/>
    <property type="match status" value="1"/>
</dbReference>
<reference evidence="6 7" key="1">
    <citation type="submission" date="2011-07" db="EMBL/GenBank/DDBJ databases">
        <authorList>
            <person name="Coyne R."/>
            <person name="Brami D."/>
            <person name="Johnson J."/>
            <person name="Hostetler J."/>
            <person name="Hannick L."/>
            <person name="Clark T."/>
            <person name="Cassidy-Hanley D."/>
            <person name="Inman J."/>
        </authorList>
    </citation>
    <scope>NUCLEOTIDE SEQUENCE [LARGE SCALE GENOMIC DNA]</scope>
    <source>
        <strain evidence="6 7">G5</strain>
    </source>
</reference>
<dbReference type="Proteomes" id="UP000008983">
    <property type="component" value="Unassembled WGS sequence"/>
</dbReference>
<proteinExistence type="inferred from homology"/>
<dbReference type="EC" id="3.4.22.15" evidence="6"/>
<dbReference type="AlphaFoldDB" id="G0QJ72"/>
<evidence type="ECO:0000313" key="7">
    <source>
        <dbReference type="Proteomes" id="UP000008983"/>
    </source>
</evidence>
<dbReference type="GO" id="GO:0006508">
    <property type="term" value="P:proteolysis"/>
    <property type="evidence" value="ECO:0007669"/>
    <property type="project" value="UniProtKB-KW"/>
</dbReference>
<dbReference type="Pfam" id="PF08246">
    <property type="entry name" value="Inhibitor_I29"/>
    <property type="match status" value="1"/>
</dbReference>
<comment type="similarity">
    <text evidence="1">Belongs to the peptidase C1 family.</text>
</comment>
<dbReference type="InterPro" id="IPR038765">
    <property type="entry name" value="Papain-like_cys_pep_sf"/>
</dbReference>
<evidence type="ECO:0000313" key="6">
    <source>
        <dbReference type="EMBL" id="EGR34723.1"/>
    </source>
</evidence>
<organism evidence="6 7">
    <name type="scientific">Ichthyophthirius multifiliis</name>
    <name type="common">White spot disease agent</name>
    <name type="synonym">Ich</name>
    <dbReference type="NCBI Taxonomy" id="5932"/>
    <lineage>
        <taxon>Eukaryota</taxon>
        <taxon>Sar</taxon>
        <taxon>Alveolata</taxon>
        <taxon>Ciliophora</taxon>
        <taxon>Intramacronucleata</taxon>
        <taxon>Oligohymenophorea</taxon>
        <taxon>Hymenostomatida</taxon>
        <taxon>Ophryoglenina</taxon>
        <taxon>Ichthyophthirius</taxon>
    </lineage>
</organism>
<keyword evidence="2" id="KW-0865">Zymogen</keyword>
<accession>G0QJ72</accession>
<dbReference type="RefSeq" id="XP_004040027.1">
    <property type="nucleotide sequence ID" value="XM_004039979.1"/>
</dbReference>
<keyword evidence="6" id="KW-0645">Protease</keyword>
<dbReference type="GO" id="GO:0004197">
    <property type="term" value="F:cysteine-type endopeptidase activity"/>
    <property type="evidence" value="ECO:0007669"/>
    <property type="project" value="UniProtKB-EC"/>
</dbReference>
<dbReference type="Pfam" id="PF00112">
    <property type="entry name" value="Peptidase_C1"/>
    <property type="match status" value="1"/>
</dbReference>
<dbReference type="InParanoid" id="G0QJ72"/>
<feature type="domain" description="Cathepsin propeptide inhibitor" evidence="5">
    <location>
        <begin position="40"/>
        <end position="90"/>
    </location>
</feature>
<name>G0QJ72_ICHMU</name>
<keyword evidence="7" id="KW-1185">Reference proteome</keyword>
<dbReference type="InterPro" id="IPR000668">
    <property type="entry name" value="Peptidase_C1A_C"/>
</dbReference>
<keyword evidence="6" id="KW-0378">Hydrolase</keyword>
<dbReference type="InterPro" id="IPR039417">
    <property type="entry name" value="Peptidase_C1A_papain-like"/>
</dbReference>
<dbReference type="OMA" id="GTYNKGC"/>
<dbReference type="InterPro" id="IPR000169">
    <property type="entry name" value="Pept_cys_AS"/>
</dbReference>
<feature type="domain" description="Peptidase C1A papain C-terminal" evidence="4">
    <location>
        <begin position="112"/>
        <end position="320"/>
    </location>
</feature>
<dbReference type="InterPro" id="IPR013201">
    <property type="entry name" value="Prot_inhib_I29"/>
</dbReference>
<evidence type="ECO:0000256" key="3">
    <source>
        <dbReference type="ARBA" id="ARBA00023157"/>
    </source>
</evidence>
<dbReference type="PROSITE" id="PS00139">
    <property type="entry name" value="THIOL_PROTEASE_CYS"/>
    <property type="match status" value="1"/>
</dbReference>
<keyword evidence="3" id="KW-1015">Disulfide bond</keyword>
<dbReference type="GeneID" id="14910931"/>
<evidence type="ECO:0000259" key="4">
    <source>
        <dbReference type="SMART" id="SM00645"/>
    </source>
</evidence>
<evidence type="ECO:0000256" key="2">
    <source>
        <dbReference type="ARBA" id="ARBA00023145"/>
    </source>
</evidence>
<dbReference type="Gene3D" id="3.90.70.10">
    <property type="entry name" value="Cysteine proteinases"/>
    <property type="match status" value="1"/>
</dbReference>
<dbReference type="FunFam" id="3.90.70.10:FF:000332">
    <property type="entry name" value="Cathepsin L1"/>
    <property type="match status" value="1"/>
</dbReference>